<feature type="domain" description="EthD" evidence="1">
    <location>
        <begin position="19"/>
        <end position="89"/>
    </location>
</feature>
<dbReference type="PANTHER" id="PTHR40260">
    <property type="entry name" value="BLR8190 PROTEIN"/>
    <property type="match status" value="1"/>
</dbReference>
<reference evidence="2 3" key="1">
    <citation type="submission" date="2024-03" db="EMBL/GenBank/DDBJ databases">
        <title>High-quality draft genome sequence of Oceanobacter sp. wDCs-4.</title>
        <authorList>
            <person name="Dong C."/>
        </authorList>
    </citation>
    <scope>NUCLEOTIDE SEQUENCE [LARGE SCALE GENOMIC DNA]</scope>
    <source>
        <strain evidence="3">wDCs-4</strain>
    </source>
</reference>
<keyword evidence="3" id="KW-1185">Reference proteome</keyword>
<dbReference type="EMBL" id="JBBKTX010000011">
    <property type="protein sequence ID" value="MFK4752812.1"/>
    <property type="molecule type" value="Genomic_DNA"/>
</dbReference>
<dbReference type="InterPro" id="IPR009799">
    <property type="entry name" value="EthD_dom"/>
</dbReference>
<dbReference type="NCBIfam" id="TIGR02118">
    <property type="entry name" value="EthD family reductase"/>
    <property type="match status" value="1"/>
</dbReference>
<accession>A0ABW8NIT9</accession>
<dbReference type="Pfam" id="PF07110">
    <property type="entry name" value="EthD"/>
    <property type="match status" value="1"/>
</dbReference>
<dbReference type="SUPFAM" id="SSF54909">
    <property type="entry name" value="Dimeric alpha+beta barrel"/>
    <property type="match status" value="1"/>
</dbReference>
<dbReference type="Proteomes" id="UP001620597">
    <property type="component" value="Unassembled WGS sequence"/>
</dbReference>
<evidence type="ECO:0000259" key="1">
    <source>
        <dbReference type="Pfam" id="PF07110"/>
    </source>
</evidence>
<comment type="caution">
    <text evidence="2">The sequence shown here is derived from an EMBL/GenBank/DDBJ whole genome shotgun (WGS) entry which is preliminary data.</text>
</comment>
<protein>
    <submittedName>
        <fullName evidence="2">EthD family reductase</fullName>
    </submittedName>
</protein>
<proteinExistence type="predicted"/>
<evidence type="ECO:0000313" key="2">
    <source>
        <dbReference type="EMBL" id="MFK4752812.1"/>
    </source>
</evidence>
<sequence length="108" mass="11777">MIKINVMYPVTEGAGFDLDYYCNKHIPMVAGLLGSACKGIHVESGLCGGEPGRPARFEVMTGILFERLADYESSFAAAGVLMADIPNFTTIQPWVEVTDVCIDQRESE</sequence>
<name>A0ABW8NIT9_9GAMM</name>
<dbReference type="Gene3D" id="3.30.70.100">
    <property type="match status" value="1"/>
</dbReference>
<dbReference type="PANTHER" id="PTHR40260:SF2">
    <property type="entry name" value="BLR8190 PROTEIN"/>
    <property type="match status" value="1"/>
</dbReference>
<gene>
    <name evidence="2" type="ORF">WG929_10370</name>
</gene>
<dbReference type="RefSeq" id="WP_416205968.1">
    <property type="nucleotide sequence ID" value="NZ_JBBKTX010000011.1"/>
</dbReference>
<evidence type="ECO:0000313" key="3">
    <source>
        <dbReference type="Proteomes" id="UP001620597"/>
    </source>
</evidence>
<dbReference type="InterPro" id="IPR011008">
    <property type="entry name" value="Dimeric_a/b-barrel"/>
</dbReference>
<organism evidence="2 3">
    <name type="scientific">Oceanobacter antarcticus</name>
    <dbReference type="NCBI Taxonomy" id="3133425"/>
    <lineage>
        <taxon>Bacteria</taxon>
        <taxon>Pseudomonadati</taxon>
        <taxon>Pseudomonadota</taxon>
        <taxon>Gammaproteobacteria</taxon>
        <taxon>Oceanospirillales</taxon>
        <taxon>Oceanospirillaceae</taxon>
        <taxon>Oceanobacter</taxon>
    </lineage>
</organism>